<comment type="similarity">
    <text evidence="2">Belongs to the peptidase S1 family.</text>
</comment>
<dbReference type="OrthoDB" id="10012881at2759"/>
<dbReference type="PANTHER" id="PTHR24276:SF91">
    <property type="entry name" value="AT26814P-RELATED"/>
    <property type="match status" value="1"/>
</dbReference>
<reference evidence="15 16" key="1">
    <citation type="journal article" date="2007" name="Nature">
        <title>Evolution of genes and genomes on the Drosophila phylogeny.</title>
        <authorList>
            <consortium name="Drosophila 12 Genomes Consortium"/>
            <person name="Clark A.G."/>
            <person name="Eisen M.B."/>
            <person name="Smith D.R."/>
            <person name="Bergman C.M."/>
            <person name="Oliver B."/>
            <person name="Markow T.A."/>
            <person name="Kaufman T.C."/>
            <person name="Kellis M."/>
            <person name="Gelbart W."/>
            <person name="Iyer V.N."/>
            <person name="Pollard D.A."/>
            <person name="Sackton T.B."/>
            <person name="Larracuente A.M."/>
            <person name="Singh N.D."/>
            <person name="Abad J.P."/>
            <person name="Abt D.N."/>
            <person name="Adryan B."/>
            <person name="Aguade M."/>
            <person name="Akashi H."/>
            <person name="Anderson W.W."/>
            <person name="Aquadro C.F."/>
            <person name="Ardell D.H."/>
            <person name="Arguello R."/>
            <person name="Artieri C.G."/>
            <person name="Barbash D.A."/>
            <person name="Barker D."/>
            <person name="Barsanti P."/>
            <person name="Batterham P."/>
            <person name="Batzoglou S."/>
            <person name="Begun D."/>
            <person name="Bhutkar A."/>
            <person name="Blanco E."/>
            <person name="Bosak S.A."/>
            <person name="Bradley R.K."/>
            <person name="Brand A.D."/>
            <person name="Brent M.R."/>
            <person name="Brooks A.N."/>
            <person name="Brown R.H."/>
            <person name="Butlin R.K."/>
            <person name="Caggese C."/>
            <person name="Calvi B.R."/>
            <person name="Bernardo de Carvalho A."/>
            <person name="Caspi A."/>
            <person name="Castrezana S."/>
            <person name="Celniker S.E."/>
            <person name="Chang J.L."/>
            <person name="Chapple C."/>
            <person name="Chatterji S."/>
            <person name="Chinwalla A."/>
            <person name="Civetta A."/>
            <person name="Clifton S.W."/>
            <person name="Comeron J.M."/>
            <person name="Costello J.C."/>
            <person name="Coyne J.A."/>
            <person name="Daub J."/>
            <person name="David R.G."/>
            <person name="Delcher A.L."/>
            <person name="Delehaunty K."/>
            <person name="Do C.B."/>
            <person name="Ebling H."/>
            <person name="Edwards K."/>
            <person name="Eickbush T."/>
            <person name="Evans J.D."/>
            <person name="Filipski A."/>
            <person name="Findeiss S."/>
            <person name="Freyhult E."/>
            <person name="Fulton L."/>
            <person name="Fulton R."/>
            <person name="Garcia A.C."/>
            <person name="Gardiner A."/>
            <person name="Garfield D.A."/>
            <person name="Garvin B.E."/>
            <person name="Gibson G."/>
            <person name="Gilbert D."/>
            <person name="Gnerre S."/>
            <person name="Godfrey J."/>
            <person name="Good R."/>
            <person name="Gotea V."/>
            <person name="Gravely B."/>
            <person name="Greenberg A.J."/>
            <person name="Griffiths-Jones S."/>
            <person name="Gross S."/>
            <person name="Guigo R."/>
            <person name="Gustafson E.A."/>
            <person name="Haerty W."/>
            <person name="Hahn M.W."/>
            <person name="Halligan D.L."/>
            <person name="Halpern A.L."/>
            <person name="Halter G.M."/>
            <person name="Han M.V."/>
            <person name="Heger A."/>
            <person name="Hillier L."/>
            <person name="Hinrichs A.S."/>
            <person name="Holmes I."/>
            <person name="Hoskins R.A."/>
            <person name="Hubisz M.J."/>
            <person name="Hultmark D."/>
            <person name="Huntley M.A."/>
            <person name="Jaffe D.B."/>
            <person name="Jagadeeshan S."/>
            <person name="Jeck W.R."/>
            <person name="Johnson J."/>
            <person name="Jones C.D."/>
            <person name="Jordan W.C."/>
            <person name="Karpen G.H."/>
            <person name="Kataoka E."/>
            <person name="Keightley P.D."/>
            <person name="Kheradpour P."/>
            <person name="Kirkness E.F."/>
            <person name="Koerich L.B."/>
            <person name="Kristiansen K."/>
            <person name="Kudrna D."/>
            <person name="Kulathinal R.J."/>
            <person name="Kumar S."/>
            <person name="Kwok R."/>
            <person name="Lander E."/>
            <person name="Langley C.H."/>
            <person name="Lapoint R."/>
            <person name="Lazzaro B.P."/>
            <person name="Lee S.J."/>
            <person name="Levesque L."/>
            <person name="Li R."/>
            <person name="Lin C.F."/>
            <person name="Lin M.F."/>
            <person name="Lindblad-Toh K."/>
            <person name="Llopart A."/>
            <person name="Long M."/>
            <person name="Low L."/>
            <person name="Lozovsky E."/>
            <person name="Lu J."/>
            <person name="Luo M."/>
            <person name="Machado C.A."/>
            <person name="Makalowski W."/>
            <person name="Marzo M."/>
            <person name="Matsuda M."/>
            <person name="Matzkin L."/>
            <person name="McAllister B."/>
            <person name="McBride C.S."/>
            <person name="McKernan B."/>
            <person name="McKernan K."/>
            <person name="Mendez-Lago M."/>
            <person name="Minx P."/>
            <person name="Mollenhauer M.U."/>
            <person name="Montooth K."/>
            <person name="Mount S.M."/>
            <person name="Mu X."/>
            <person name="Myers E."/>
            <person name="Negre B."/>
            <person name="Newfeld S."/>
            <person name="Nielsen R."/>
            <person name="Noor M.A."/>
            <person name="O'Grady P."/>
            <person name="Pachter L."/>
            <person name="Papaceit M."/>
            <person name="Parisi M.J."/>
            <person name="Parisi M."/>
            <person name="Parts L."/>
            <person name="Pedersen J.S."/>
            <person name="Pesole G."/>
            <person name="Phillippy A.M."/>
            <person name="Ponting C.P."/>
            <person name="Pop M."/>
            <person name="Porcelli D."/>
            <person name="Powell J.R."/>
            <person name="Prohaska S."/>
            <person name="Pruitt K."/>
            <person name="Puig M."/>
            <person name="Quesneville H."/>
            <person name="Ram K.R."/>
            <person name="Rand D."/>
            <person name="Rasmussen M.D."/>
            <person name="Reed L.K."/>
            <person name="Reenan R."/>
            <person name="Reily A."/>
            <person name="Remington K.A."/>
            <person name="Rieger T.T."/>
            <person name="Ritchie M.G."/>
            <person name="Robin C."/>
            <person name="Rogers Y.H."/>
            <person name="Rohde C."/>
            <person name="Rozas J."/>
            <person name="Rubenfield M.J."/>
            <person name="Ruiz A."/>
            <person name="Russo S."/>
            <person name="Salzberg S.L."/>
            <person name="Sanchez-Gracia A."/>
            <person name="Saranga D.J."/>
            <person name="Sato H."/>
            <person name="Schaeffer S.W."/>
            <person name="Schatz M.C."/>
            <person name="Schlenke T."/>
            <person name="Schwartz R."/>
            <person name="Segarra C."/>
            <person name="Singh R.S."/>
            <person name="Sirot L."/>
            <person name="Sirota M."/>
            <person name="Sisneros N.B."/>
            <person name="Smith C.D."/>
            <person name="Smith T.F."/>
            <person name="Spieth J."/>
            <person name="Stage D.E."/>
            <person name="Stark A."/>
            <person name="Stephan W."/>
            <person name="Strausberg R.L."/>
            <person name="Strempel S."/>
            <person name="Sturgill D."/>
            <person name="Sutton G."/>
            <person name="Sutton G.G."/>
            <person name="Tao W."/>
            <person name="Teichmann S."/>
            <person name="Tobari Y.N."/>
            <person name="Tomimura Y."/>
            <person name="Tsolas J.M."/>
            <person name="Valente V.L."/>
            <person name="Venter E."/>
            <person name="Venter J.C."/>
            <person name="Vicario S."/>
            <person name="Vieira F.G."/>
            <person name="Vilella A.J."/>
            <person name="Villasante A."/>
            <person name="Walenz B."/>
            <person name="Wang J."/>
            <person name="Wasserman M."/>
            <person name="Watts T."/>
            <person name="Wilson D."/>
            <person name="Wilson R.K."/>
            <person name="Wing R.A."/>
            <person name="Wolfner M.F."/>
            <person name="Wong A."/>
            <person name="Wong G.K."/>
            <person name="Wu C.I."/>
            <person name="Wu G."/>
            <person name="Yamamoto D."/>
            <person name="Yang H.P."/>
            <person name="Yang S.P."/>
            <person name="Yorke J.A."/>
            <person name="Yoshida K."/>
            <person name="Zdobnov E."/>
            <person name="Zhang P."/>
            <person name="Zhang Y."/>
            <person name="Zimin A.V."/>
            <person name="Baldwin J."/>
            <person name="Abdouelleil A."/>
            <person name="Abdulkadir J."/>
            <person name="Abebe A."/>
            <person name="Abera B."/>
            <person name="Abreu J."/>
            <person name="Acer S.C."/>
            <person name="Aftuck L."/>
            <person name="Alexander A."/>
            <person name="An P."/>
            <person name="Anderson E."/>
            <person name="Anderson S."/>
            <person name="Arachi H."/>
            <person name="Azer M."/>
            <person name="Bachantsang P."/>
            <person name="Barry A."/>
            <person name="Bayul T."/>
            <person name="Berlin A."/>
            <person name="Bessette D."/>
            <person name="Bloom T."/>
            <person name="Blye J."/>
            <person name="Boguslavskiy L."/>
            <person name="Bonnet C."/>
            <person name="Boukhgalter B."/>
            <person name="Bourzgui I."/>
            <person name="Brown A."/>
            <person name="Cahill P."/>
            <person name="Channer S."/>
            <person name="Cheshatsang Y."/>
            <person name="Chuda L."/>
            <person name="Citroen M."/>
            <person name="Collymore A."/>
            <person name="Cooke P."/>
            <person name="Costello M."/>
            <person name="D'Aco K."/>
            <person name="Daza R."/>
            <person name="De Haan G."/>
            <person name="DeGray S."/>
            <person name="DeMaso C."/>
            <person name="Dhargay N."/>
            <person name="Dooley K."/>
            <person name="Dooley E."/>
            <person name="Doricent M."/>
            <person name="Dorje P."/>
            <person name="Dorjee K."/>
            <person name="Dupes A."/>
            <person name="Elong R."/>
            <person name="Falk J."/>
            <person name="Farina A."/>
            <person name="Faro S."/>
            <person name="Ferguson D."/>
            <person name="Fisher S."/>
            <person name="Foley C.D."/>
            <person name="Franke A."/>
            <person name="Friedrich D."/>
            <person name="Gadbois L."/>
            <person name="Gearin G."/>
            <person name="Gearin C.R."/>
            <person name="Giannoukos G."/>
            <person name="Goode T."/>
            <person name="Graham J."/>
            <person name="Grandbois E."/>
            <person name="Grewal S."/>
            <person name="Gyaltsen K."/>
            <person name="Hafez N."/>
            <person name="Hagos B."/>
            <person name="Hall J."/>
            <person name="Henson C."/>
            <person name="Hollinger A."/>
            <person name="Honan T."/>
            <person name="Huard M.D."/>
            <person name="Hughes L."/>
            <person name="Hurhula B."/>
            <person name="Husby M.E."/>
            <person name="Kamat A."/>
            <person name="Kanga B."/>
            <person name="Kashin S."/>
            <person name="Khazanovich D."/>
            <person name="Kisner P."/>
            <person name="Lance K."/>
            <person name="Lara M."/>
            <person name="Lee W."/>
            <person name="Lennon N."/>
            <person name="Letendre F."/>
            <person name="LeVine R."/>
            <person name="Lipovsky A."/>
            <person name="Liu X."/>
            <person name="Liu J."/>
            <person name="Liu S."/>
            <person name="Lokyitsang T."/>
            <person name="Lokyitsang Y."/>
            <person name="Lubonja R."/>
            <person name="Lui A."/>
            <person name="MacDonald P."/>
            <person name="Magnisalis V."/>
            <person name="Maru K."/>
            <person name="Matthews C."/>
            <person name="McCusker W."/>
            <person name="McDonough S."/>
            <person name="Mehta T."/>
            <person name="Meldrim J."/>
            <person name="Meneus L."/>
            <person name="Mihai O."/>
            <person name="Mihalev A."/>
            <person name="Mihova T."/>
            <person name="Mittelman R."/>
            <person name="Mlenga V."/>
            <person name="Montmayeur A."/>
            <person name="Mulrain L."/>
            <person name="Navidi A."/>
            <person name="Naylor J."/>
            <person name="Negash T."/>
            <person name="Nguyen T."/>
            <person name="Nguyen N."/>
            <person name="Nicol R."/>
            <person name="Norbu C."/>
            <person name="Norbu N."/>
            <person name="Novod N."/>
            <person name="O'Neill B."/>
            <person name="Osman S."/>
            <person name="Markiewicz E."/>
            <person name="Oyono O.L."/>
            <person name="Patti C."/>
            <person name="Phunkhang P."/>
            <person name="Pierre F."/>
            <person name="Priest M."/>
            <person name="Raghuraman S."/>
            <person name="Rege F."/>
            <person name="Reyes R."/>
            <person name="Rise C."/>
            <person name="Rogov P."/>
            <person name="Ross K."/>
            <person name="Ryan E."/>
            <person name="Settipalli S."/>
            <person name="Shea T."/>
            <person name="Sherpa N."/>
            <person name="Shi L."/>
            <person name="Shih D."/>
            <person name="Sparrow T."/>
            <person name="Spaulding J."/>
            <person name="Stalker J."/>
            <person name="Stange-Thomann N."/>
            <person name="Stavropoulos S."/>
            <person name="Stone C."/>
            <person name="Strader C."/>
            <person name="Tesfaye S."/>
            <person name="Thomson T."/>
            <person name="Thoulutsang Y."/>
            <person name="Thoulutsang D."/>
            <person name="Topham K."/>
            <person name="Topping I."/>
            <person name="Tsamla T."/>
            <person name="Vassiliev H."/>
            <person name="Vo A."/>
            <person name="Wangchuk T."/>
            <person name="Wangdi T."/>
            <person name="Weiand M."/>
            <person name="Wilkinson J."/>
            <person name="Wilson A."/>
            <person name="Yadav S."/>
            <person name="Young G."/>
            <person name="Yu Q."/>
            <person name="Zembek L."/>
            <person name="Zhong D."/>
            <person name="Zimmer A."/>
            <person name="Zwirko Z."/>
            <person name="Jaffe D.B."/>
            <person name="Alvarez P."/>
            <person name="Brockman W."/>
            <person name="Butler J."/>
            <person name="Chin C."/>
            <person name="Gnerre S."/>
            <person name="Grabherr M."/>
            <person name="Kleber M."/>
            <person name="Mauceli E."/>
            <person name="MacCallum I."/>
        </authorList>
    </citation>
    <scope>NUCLEOTIDE SEQUENCE [LARGE SCALE GENOMIC DNA]</scope>
    <source>
        <strain evidence="16">Tucson 15010-1051.87</strain>
    </source>
</reference>
<dbReference type="eggNOG" id="KOG3627">
    <property type="taxonomic scope" value="Eukaryota"/>
</dbReference>
<keyword evidence="4 12" id="KW-0645">Protease</keyword>
<dbReference type="InterPro" id="IPR018114">
    <property type="entry name" value="TRYPSIN_HIS"/>
</dbReference>
<evidence type="ECO:0000313" key="16">
    <source>
        <dbReference type="Proteomes" id="UP000008792"/>
    </source>
</evidence>
<dbReference type="PRINTS" id="PR00722">
    <property type="entry name" value="CHYMOTRYPSIN"/>
</dbReference>
<dbReference type="AlphaFoldDB" id="B4LK26"/>
<dbReference type="PROSITE" id="PS00134">
    <property type="entry name" value="TRYPSIN_HIS"/>
    <property type="match status" value="1"/>
</dbReference>
<dbReference type="PANTHER" id="PTHR24276">
    <property type="entry name" value="POLYSERASE-RELATED"/>
    <property type="match status" value="1"/>
</dbReference>
<feature type="signal peptide" evidence="13">
    <location>
        <begin position="1"/>
        <end position="21"/>
    </location>
</feature>
<dbReference type="InterPro" id="IPR001314">
    <property type="entry name" value="Peptidase_S1A"/>
</dbReference>
<dbReference type="Gene3D" id="2.40.10.10">
    <property type="entry name" value="Trypsin-like serine proteases"/>
    <property type="match status" value="1"/>
</dbReference>
<dbReference type="GO" id="GO:0006508">
    <property type="term" value="P:proteolysis"/>
    <property type="evidence" value="ECO:0007669"/>
    <property type="project" value="UniProtKB-KW"/>
</dbReference>
<dbReference type="HOGENOM" id="CLU_006842_7_1_1"/>
<dbReference type="EC" id="3.4.21.4" evidence="11"/>
<evidence type="ECO:0000256" key="2">
    <source>
        <dbReference type="ARBA" id="ARBA00007664"/>
    </source>
</evidence>
<organism evidence="15 16">
    <name type="scientific">Drosophila virilis</name>
    <name type="common">Fruit fly</name>
    <dbReference type="NCBI Taxonomy" id="7244"/>
    <lineage>
        <taxon>Eukaryota</taxon>
        <taxon>Metazoa</taxon>
        <taxon>Ecdysozoa</taxon>
        <taxon>Arthropoda</taxon>
        <taxon>Hexapoda</taxon>
        <taxon>Insecta</taxon>
        <taxon>Pterygota</taxon>
        <taxon>Neoptera</taxon>
        <taxon>Endopterygota</taxon>
        <taxon>Diptera</taxon>
        <taxon>Brachycera</taxon>
        <taxon>Muscomorpha</taxon>
        <taxon>Ephydroidea</taxon>
        <taxon>Drosophilidae</taxon>
        <taxon>Drosophila</taxon>
    </lineage>
</organism>
<sequence length="253" mass="28162">MRISYLFVLLLLFSTMTVLDAYRIVNGHPIDIREAPWQVSIQKYGFHFCGGSILSRKIIITAAHCLINMDVKTLSIRAGSRFWKKGGQVVKVAKIKSHNEYLPKKYINDIAIMRLASPLIFGPLAQPITLTSAVPRDGATASVSGWGLLKAKSTKRPEILQAVNLRLMDYKKCQKTNYGRYGYRITRQMLCAALNSHDACQGDSGGPLVSRKKLVGVVSWGKGCAAKGFPGVYTNVAYYKKWLKTEIKDLTNC</sequence>
<accession>B4LK26</accession>
<feature type="chain" id="PRO_5002813487" description="trypsin" evidence="13">
    <location>
        <begin position="22"/>
        <end position="253"/>
    </location>
</feature>
<dbReference type="InterPro" id="IPR043504">
    <property type="entry name" value="Peptidase_S1_PA_chymotrypsin"/>
</dbReference>
<evidence type="ECO:0000256" key="7">
    <source>
        <dbReference type="ARBA" id="ARBA00022825"/>
    </source>
</evidence>
<keyword evidence="8" id="KW-0865">Zymogen</keyword>
<dbReference type="EMBL" id="CH940648">
    <property type="protein sequence ID" value="EDW60615.1"/>
    <property type="molecule type" value="Genomic_DNA"/>
</dbReference>
<dbReference type="InParanoid" id="B4LK26"/>
<evidence type="ECO:0000313" key="15">
    <source>
        <dbReference type="EMBL" id="EDW60615.1"/>
    </source>
</evidence>
<evidence type="ECO:0000256" key="3">
    <source>
        <dbReference type="ARBA" id="ARBA00022525"/>
    </source>
</evidence>
<evidence type="ECO:0000256" key="9">
    <source>
        <dbReference type="ARBA" id="ARBA00023157"/>
    </source>
</evidence>
<evidence type="ECO:0000256" key="12">
    <source>
        <dbReference type="RuleBase" id="RU363034"/>
    </source>
</evidence>
<dbReference type="OMA" id="MDYKKCQ"/>
<dbReference type="PROSITE" id="PS00135">
    <property type="entry name" value="TRYPSIN_SER"/>
    <property type="match status" value="1"/>
</dbReference>
<evidence type="ECO:0000256" key="5">
    <source>
        <dbReference type="ARBA" id="ARBA00022729"/>
    </source>
</evidence>
<keyword evidence="9" id="KW-1015">Disulfide bond</keyword>
<comment type="subcellular location">
    <subcellularLocation>
        <location evidence="1">Secreted</location>
        <location evidence="1">Extracellular space</location>
    </subcellularLocation>
</comment>
<dbReference type="Pfam" id="PF00089">
    <property type="entry name" value="Trypsin"/>
    <property type="match status" value="1"/>
</dbReference>
<evidence type="ECO:0000256" key="1">
    <source>
        <dbReference type="ARBA" id="ARBA00004239"/>
    </source>
</evidence>
<gene>
    <name evidence="15" type="primary">Dvir\GJ20754</name>
    <name evidence="15" type="ORF">Dvir_GJ20754</name>
</gene>
<dbReference type="SMR" id="B4LK26"/>
<keyword evidence="5 13" id="KW-0732">Signal</keyword>
<evidence type="ECO:0000256" key="10">
    <source>
        <dbReference type="ARBA" id="ARBA00036320"/>
    </source>
</evidence>
<dbReference type="Proteomes" id="UP000008792">
    <property type="component" value="Unassembled WGS sequence"/>
</dbReference>
<evidence type="ECO:0000256" key="6">
    <source>
        <dbReference type="ARBA" id="ARBA00022801"/>
    </source>
</evidence>
<dbReference type="SUPFAM" id="SSF50494">
    <property type="entry name" value="Trypsin-like serine proteases"/>
    <property type="match status" value="1"/>
</dbReference>
<dbReference type="GO" id="GO:0004252">
    <property type="term" value="F:serine-type endopeptidase activity"/>
    <property type="evidence" value="ECO:0007669"/>
    <property type="project" value="UniProtKB-EC"/>
</dbReference>
<evidence type="ECO:0000256" key="4">
    <source>
        <dbReference type="ARBA" id="ARBA00022670"/>
    </source>
</evidence>
<comment type="catalytic activity">
    <reaction evidence="10">
        <text>Preferential cleavage: Arg-|-Xaa, Lys-|-Xaa.</text>
        <dbReference type="EC" id="3.4.21.4"/>
    </reaction>
</comment>
<dbReference type="FunFam" id="2.40.10.10:FF:000077">
    <property type="entry name" value="Predicted protein"/>
    <property type="match status" value="1"/>
</dbReference>
<keyword evidence="7 12" id="KW-0720">Serine protease</keyword>
<dbReference type="SMART" id="SM00020">
    <property type="entry name" value="Tryp_SPc"/>
    <property type="match status" value="1"/>
</dbReference>
<dbReference type="PhylomeDB" id="B4LK26"/>
<dbReference type="CDD" id="cd00190">
    <property type="entry name" value="Tryp_SPc"/>
    <property type="match status" value="1"/>
</dbReference>
<keyword evidence="6 12" id="KW-0378">Hydrolase</keyword>
<name>B4LK26_DROVI</name>
<dbReference type="InterPro" id="IPR050430">
    <property type="entry name" value="Peptidase_S1"/>
</dbReference>
<evidence type="ECO:0000256" key="13">
    <source>
        <dbReference type="SAM" id="SignalP"/>
    </source>
</evidence>
<protein>
    <recommendedName>
        <fullName evidence="11">trypsin</fullName>
        <ecNumber evidence="11">3.4.21.4</ecNumber>
    </recommendedName>
</protein>
<evidence type="ECO:0000259" key="14">
    <source>
        <dbReference type="PROSITE" id="PS50240"/>
    </source>
</evidence>
<dbReference type="PROSITE" id="PS50240">
    <property type="entry name" value="TRYPSIN_DOM"/>
    <property type="match status" value="1"/>
</dbReference>
<dbReference type="InterPro" id="IPR009003">
    <property type="entry name" value="Peptidase_S1_PA"/>
</dbReference>
<keyword evidence="3" id="KW-0964">Secreted</keyword>
<dbReference type="InterPro" id="IPR033116">
    <property type="entry name" value="TRYPSIN_SER"/>
</dbReference>
<proteinExistence type="inferred from homology"/>
<keyword evidence="16" id="KW-1185">Reference proteome</keyword>
<evidence type="ECO:0000256" key="11">
    <source>
        <dbReference type="ARBA" id="ARBA00038868"/>
    </source>
</evidence>
<dbReference type="InterPro" id="IPR001254">
    <property type="entry name" value="Trypsin_dom"/>
</dbReference>
<dbReference type="GO" id="GO:0005576">
    <property type="term" value="C:extracellular region"/>
    <property type="evidence" value="ECO:0007669"/>
    <property type="project" value="UniProtKB-SubCell"/>
</dbReference>
<dbReference type="MEROPS" id="S01.110"/>
<evidence type="ECO:0000256" key="8">
    <source>
        <dbReference type="ARBA" id="ARBA00023145"/>
    </source>
</evidence>
<feature type="domain" description="Peptidase S1" evidence="14">
    <location>
        <begin position="24"/>
        <end position="248"/>
    </location>
</feature>